<dbReference type="RefSeq" id="WP_169172773.1">
    <property type="nucleotide sequence ID" value="NZ_JAAIII010000006.1"/>
</dbReference>
<sequence>MAGGNSLYQRDQLRPDWIIRRKEGCYGQLSLYMDPNFGLLIERKLLADKLINEFGDNEDADLLGMAKFWFHINVCTFAT</sequence>
<evidence type="ECO:0000313" key="2">
    <source>
        <dbReference type="Proteomes" id="UP000532194"/>
    </source>
</evidence>
<accession>A0A7Y0HT67</accession>
<dbReference type="EMBL" id="JAAIII010000006">
    <property type="protein sequence ID" value="NMM94756.1"/>
    <property type="molecule type" value="Genomic_DNA"/>
</dbReference>
<dbReference type="Proteomes" id="UP000532194">
    <property type="component" value="Unassembled WGS sequence"/>
</dbReference>
<organism evidence="1 2">
    <name type="scientific">Bifidobacterium oedipodis</name>
    <dbReference type="NCBI Taxonomy" id="2675322"/>
    <lineage>
        <taxon>Bacteria</taxon>
        <taxon>Bacillati</taxon>
        <taxon>Actinomycetota</taxon>
        <taxon>Actinomycetes</taxon>
        <taxon>Bifidobacteriales</taxon>
        <taxon>Bifidobacteriaceae</taxon>
        <taxon>Bifidobacterium</taxon>
    </lineage>
</organism>
<gene>
    <name evidence="1" type="ORF">G1C95_1944</name>
</gene>
<evidence type="ECO:0000313" key="1">
    <source>
        <dbReference type="EMBL" id="NMM94756.1"/>
    </source>
</evidence>
<reference evidence="1 2" key="1">
    <citation type="submission" date="2020-02" db="EMBL/GenBank/DDBJ databases">
        <title>Characterization of phylogenetic diversity of novel bifidobacterial species isolated in Czech ZOOs.</title>
        <authorList>
            <person name="Lugli G.A."/>
            <person name="Vera N.B."/>
            <person name="Ventura M."/>
        </authorList>
    </citation>
    <scope>NUCLEOTIDE SEQUENCE [LARGE SCALE GENOMIC DNA]</scope>
    <source>
        <strain evidence="1 2">DSM 109957</strain>
    </source>
</reference>
<keyword evidence="2" id="KW-1185">Reference proteome</keyword>
<dbReference type="AlphaFoldDB" id="A0A7Y0HT67"/>
<comment type="caution">
    <text evidence="1">The sequence shown here is derived from an EMBL/GenBank/DDBJ whole genome shotgun (WGS) entry which is preliminary data.</text>
</comment>
<proteinExistence type="predicted"/>
<name>A0A7Y0HT67_9BIFI</name>
<protein>
    <submittedName>
        <fullName evidence="1">Uncharacterized protein</fullName>
    </submittedName>
</protein>